<evidence type="ECO:0000313" key="3">
    <source>
        <dbReference type="Proteomes" id="UP001486207"/>
    </source>
</evidence>
<protein>
    <submittedName>
        <fullName evidence="2">ATP phosphoribosyltransferase regulatory subunit</fullName>
    </submittedName>
</protein>
<proteinExistence type="predicted"/>
<evidence type="ECO:0000256" key="1">
    <source>
        <dbReference type="SAM" id="MobiDB-lite"/>
    </source>
</evidence>
<comment type="caution">
    <text evidence="2">The sequence shown here is derived from an EMBL/GenBank/DDBJ whole genome shotgun (WGS) entry which is preliminary data.</text>
</comment>
<gene>
    <name evidence="2" type="ORF">ABT384_07565</name>
</gene>
<dbReference type="RefSeq" id="WP_190069963.1">
    <property type="nucleotide sequence ID" value="NZ_BNBM01000004.1"/>
</dbReference>
<reference evidence="2 3" key="1">
    <citation type="submission" date="2024-06" db="EMBL/GenBank/DDBJ databases">
        <title>The Natural Products Discovery Center: Release of the First 8490 Sequenced Strains for Exploring Actinobacteria Biosynthetic Diversity.</title>
        <authorList>
            <person name="Kalkreuter E."/>
            <person name="Kautsar S.A."/>
            <person name="Yang D."/>
            <person name="Bader C.D."/>
            <person name="Teijaro C.N."/>
            <person name="Fluegel L."/>
            <person name="Davis C.M."/>
            <person name="Simpson J.R."/>
            <person name="Lauterbach L."/>
            <person name="Steele A.D."/>
            <person name="Gui C."/>
            <person name="Meng S."/>
            <person name="Li G."/>
            <person name="Viehrig K."/>
            <person name="Ye F."/>
            <person name="Su P."/>
            <person name="Kiefer A.F."/>
            <person name="Nichols A."/>
            <person name="Cepeda A.J."/>
            <person name="Yan W."/>
            <person name="Fan B."/>
            <person name="Jiang Y."/>
            <person name="Adhikari A."/>
            <person name="Zheng C.-J."/>
            <person name="Schuster L."/>
            <person name="Cowan T.M."/>
            <person name="Smanski M.J."/>
            <person name="Chevrette M.G."/>
            <person name="De Carvalho L.P.S."/>
            <person name="Shen B."/>
        </authorList>
    </citation>
    <scope>NUCLEOTIDE SEQUENCE [LARGE SCALE GENOMIC DNA]</scope>
    <source>
        <strain evidence="2 3">NPDC000155</strain>
    </source>
</reference>
<keyword evidence="2" id="KW-0328">Glycosyltransferase</keyword>
<name>A0ABV1XLM5_9ACTN</name>
<keyword evidence="3" id="KW-1185">Reference proteome</keyword>
<feature type="region of interest" description="Disordered" evidence="1">
    <location>
        <begin position="1"/>
        <end position="22"/>
    </location>
</feature>
<organism evidence="2 3">
    <name type="scientific">Streptomyces lanatus</name>
    <dbReference type="NCBI Taxonomy" id="66900"/>
    <lineage>
        <taxon>Bacteria</taxon>
        <taxon>Bacillati</taxon>
        <taxon>Actinomycetota</taxon>
        <taxon>Actinomycetes</taxon>
        <taxon>Kitasatosporales</taxon>
        <taxon>Streptomycetaceae</taxon>
        <taxon>Streptomyces</taxon>
    </lineage>
</organism>
<dbReference type="GO" id="GO:0016757">
    <property type="term" value="F:glycosyltransferase activity"/>
    <property type="evidence" value="ECO:0007669"/>
    <property type="project" value="UniProtKB-KW"/>
</dbReference>
<accession>A0ABV1XLM5</accession>
<evidence type="ECO:0000313" key="2">
    <source>
        <dbReference type="EMBL" id="MER7372509.1"/>
    </source>
</evidence>
<dbReference type="EMBL" id="JBEPFB010000003">
    <property type="protein sequence ID" value="MER7372509.1"/>
    <property type="molecule type" value="Genomic_DNA"/>
</dbReference>
<sequence length="93" mass="10204">MERLRDDLGAPPDVAVHEDPDRTTGRGYYTGMCFKIYAGVEDHGVEVADGGFVDWSQLLTGNRKERLLISGFGVDRITETLTAPTKSDPPPPQ</sequence>
<keyword evidence="2" id="KW-0808">Transferase</keyword>
<dbReference type="Proteomes" id="UP001486207">
    <property type="component" value="Unassembled WGS sequence"/>
</dbReference>